<name>D2TVN9_9GAMM</name>
<dbReference type="Proteomes" id="UP000295134">
    <property type="component" value="Chromosome"/>
</dbReference>
<dbReference type="Pfam" id="PF14549">
    <property type="entry name" value="P22_Cro"/>
    <property type="match status" value="1"/>
</dbReference>
<organism evidence="1">
    <name type="scientific">Arsenophonus nasoniae</name>
    <name type="common">son-killer infecting Nasonia vitripennis</name>
    <dbReference type="NCBI Taxonomy" id="638"/>
    <lineage>
        <taxon>Bacteria</taxon>
        <taxon>Pseudomonadati</taxon>
        <taxon>Pseudomonadota</taxon>
        <taxon>Gammaproteobacteria</taxon>
        <taxon>Enterobacterales</taxon>
        <taxon>Morganellaceae</taxon>
        <taxon>Arsenophonus</taxon>
    </lineage>
</organism>
<dbReference type="AlphaFoldDB" id="D2TVN9"/>
<evidence type="ECO:0000313" key="1">
    <source>
        <dbReference type="EMBL" id="CBA71419.1"/>
    </source>
</evidence>
<dbReference type="RefSeq" id="WP_026824128.1">
    <property type="nucleotide sequence ID" value="NZ_CP038613.1"/>
</dbReference>
<evidence type="ECO:0000313" key="2">
    <source>
        <dbReference type="EMBL" id="QBY44231.1"/>
    </source>
</evidence>
<keyword evidence="5" id="KW-1185">Reference proteome</keyword>
<dbReference type="EMBL" id="CP038613">
    <property type="protein sequence ID" value="QBY44231.1"/>
    <property type="molecule type" value="Genomic_DNA"/>
</dbReference>
<reference evidence="3" key="3">
    <citation type="submission" date="2023-04" db="EMBL/GenBank/DDBJ databases">
        <title>Genome dynamics across the evolutionary transition to endosymbiosis.</title>
        <authorList>
            <person name="Siozios S."/>
            <person name="Nadal-Jimenez P."/>
            <person name="Azagi T."/>
            <person name="Sprong H."/>
            <person name="Frost C.L."/>
            <person name="Parratt S.R."/>
            <person name="Taylor G."/>
            <person name="Brettell L."/>
            <person name="Lew K.C."/>
            <person name="Croft L."/>
            <person name="King K.C."/>
            <person name="Brockhurst M.A."/>
            <person name="Hypsa V."/>
            <person name="Novakova E."/>
            <person name="Darby A.C."/>
            <person name="Hurst G.D.D."/>
        </authorList>
    </citation>
    <scope>NUCLEOTIDE SEQUENCE</scope>
    <source>
        <strain evidence="3">ANv_CAN</strain>
    </source>
</reference>
<evidence type="ECO:0000313" key="4">
    <source>
        <dbReference type="Proteomes" id="UP000295134"/>
    </source>
</evidence>
<reference evidence="2 4" key="2">
    <citation type="submission" date="2019-03" db="EMBL/GenBank/DDBJ databases">
        <title>Long-read sequencing reveals hyperdense prophage content in a complex bacterial symbiont genome.</title>
        <authorList>
            <person name="Frost C.L."/>
            <person name="Siozios S."/>
            <person name="Nadal-Jimenez P."/>
            <person name="Brockhurst M.A."/>
            <person name="King K.C."/>
            <person name="Darby A.C."/>
            <person name="Hurst G.D.D."/>
        </authorList>
    </citation>
    <scope>NUCLEOTIDE SEQUENCE [LARGE SCALE GENOMIC DNA]</scope>
    <source>
        <strain evidence="2 4">FIN</strain>
    </source>
</reference>
<evidence type="ECO:0000313" key="5">
    <source>
        <dbReference type="Proteomes" id="UP001177592"/>
    </source>
</evidence>
<evidence type="ECO:0000313" key="3">
    <source>
        <dbReference type="EMBL" id="WGM04517.1"/>
    </source>
</evidence>
<dbReference type="Gene3D" id="1.10.260.40">
    <property type="entry name" value="lambda repressor-like DNA-binding domains"/>
    <property type="match status" value="1"/>
</dbReference>
<protein>
    <submittedName>
        <fullName evidence="1">Conserved hypothetical phage protein</fullName>
    </submittedName>
    <submittedName>
        <fullName evidence="3">Cro/CI family transcriptional regulator</fullName>
    </submittedName>
    <submittedName>
        <fullName evidence="2">DNA-binding transcriptional regulator Cro</fullName>
    </submittedName>
</protein>
<dbReference type="GO" id="GO:0003677">
    <property type="term" value="F:DNA binding"/>
    <property type="evidence" value="ECO:0007669"/>
    <property type="project" value="UniProtKB-KW"/>
</dbReference>
<dbReference type="EMBL" id="FN545149">
    <property type="protein sequence ID" value="CBA71419.1"/>
    <property type="molecule type" value="Genomic_DNA"/>
</dbReference>
<sequence length="71" mass="8106">MLKAIVVSYFRSKRNVAKVLGISPQAVGQWRDVIPEKSALLIEKITNGSLKYSPELYRKHHTENSQHNNTD</sequence>
<dbReference type="GeneID" id="96877812"/>
<reference evidence="1" key="1">
    <citation type="journal article" date="2010" name="Insect Mol. Biol.">
        <title>The draft genome sequence of Arsenophonus nasoniae, son-killer bacterium of Nasonia vitripennis, reveals genes associated with virulence and symbiosis.</title>
        <authorList>
            <person name="Wilkes T."/>
            <person name="Darby A.C."/>
            <person name="Choi J."/>
            <person name="Colborne J.K."/>
            <person name="Werren J.H."/>
            <person name="Hurst G.D.D."/>
        </authorList>
    </citation>
    <scope>NUCLEOTIDE SEQUENCE</scope>
</reference>
<gene>
    <name evidence="1" type="ORF">ARN_00820</name>
    <name evidence="2" type="ORF">ArsFIN_28080</name>
    <name evidence="3" type="ORF">QE258_12885</name>
</gene>
<dbReference type="InterPro" id="IPR010982">
    <property type="entry name" value="Lambda_DNA-bd_dom_sf"/>
</dbReference>
<dbReference type="EMBL" id="CP123523">
    <property type="protein sequence ID" value="WGM04517.1"/>
    <property type="molecule type" value="Genomic_DNA"/>
</dbReference>
<dbReference type="Proteomes" id="UP001177592">
    <property type="component" value="Chromosome"/>
</dbReference>
<proteinExistence type="predicted"/>
<dbReference type="KEGG" id="ans:ArsFIN_28080"/>
<dbReference type="SUPFAM" id="SSF47413">
    <property type="entry name" value="lambda repressor-like DNA-binding domains"/>
    <property type="match status" value="1"/>
</dbReference>
<keyword evidence="2" id="KW-0238">DNA-binding</keyword>
<accession>D2TVN9</accession>